<accession>A0A0P0RDS9</accession>
<dbReference type="EMBL" id="CP012747">
    <property type="protein sequence ID" value="ALL66718.1"/>
    <property type="molecule type" value="Genomic_DNA"/>
</dbReference>
<dbReference type="Pfam" id="PF07811">
    <property type="entry name" value="TadE"/>
    <property type="match status" value="1"/>
</dbReference>
<organism evidence="3 4">
    <name type="scientific">Paraburkholderia caribensis MBA4</name>
    <dbReference type="NCBI Taxonomy" id="1323664"/>
    <lineage>
        <taxon>Bacteria</taxon>
        <taxon>Pseudomonadati</taxon>
        <taxon>Pseudomonadota</taxon>
        <taxon>Betaproteobacteria</taxon>
        <taxon>Burkholderiales</taxon>
        <taxon>Burkholderiaceae</taxon>
        <taxon>Paraburkholderia</taxon>
    </lineage>
</organism>
<feature type="transmembrane region" description="Helical" evidence="1">
    <location>
        <begin position="101"/>
        <end position="122"/>
    </location>
</feature>
<evidence type="ECO:0000256" key="1">
    <source>
        <dbReference type="SAM" id="Phobius"/>
    </source>
</evidence>
<evidence type="ECO:0000313" key="3">
    <source>
        <dbReference type="EMBL" id="ALL66718.1"/>
    </source>
</evidence>
<keyword evidence="1" id="KW-0472">Membrane</keyword>
<dbReference type="AlphaFoldDB" id="A0A0P0RDS9"/>
<sequence>MTHVCKVCPALACHLQSCRRFASIRFDRYGVHDESRIHPATHQANTGDFMKRKSARESRSSTVTRHLSRRVNDSALPHNGVSGDVPVASSHRRRNLGVQRGVAAVEFAIVLPLLLLIIFSTAEFGVALYDKAMITNASREGARAGVVLRNPKPSKQDVTNVVLAYCQNYLITFGSSNTPTVSVPSGIGGTFGTPLTVTVSYQYAGLGLGAILSAFTGPIVMTATTIMSNE</sequence>
<protein>
    <submittedName>
        <fullName evidence="3">Protein similar to TadZ/CpaE, associated with Flp pilus assembly</fullName>
    </submittedName>
</protein>
<keyword evidence="1" id="KW-0812">Transmembrane</keyword>
<gene>
    <name evidence="3" type="ORF">K788_0002968</name>
</gene>
<dbReference type="KEGG" id="bcai:K788_0002968"/>
<name>A0A0P0RDS9_9BURK</name>
<proteinExistence type="predicted"/>
<reference evidence="3 4" key="1">
    <citation type="journal article" date="2014" name="Genome Announc.">
        <title>Draft Genome Sequence of the Haloacid-Degrading Burkholderia caribensis Strain MBA4.</title>
        <authorList>
            <person name="Pan Y."/>
            <person name="Kong K.F."/>
            <person name="Tsang J.S."/>
        </authorList>
    </citation>
    <scope>NUCLEOTIDE SEQUENCE [LARGE SCALE GENOMIC DNA]</scope>
    <source>
        <strain evidence="3 4">MBA4</strain>
    </source>
</reference>
<feature type="domain" description="TadE-like" evidence="2">
    <location>
        <begin position="101"/>
        <end position="143"/>
    </location>
</feature>
<feature type="transmembrane region" description="Helical" evidence="1">
    <location>
        <begin position="203"/>
        <end position="227"/>
    </location>
</feature>
<evidence type="ECO:0000313" key="4">
    <source>
        <dbReference type="Proteomes" id="UP000019146"/>
    </source>
</evidence>
<dbReference type="InterPro" id="IPR012495">
    <property type="entry name" value="TadE-like_dom"/>
</dbReference>
<evidence type="ECO:0000259" key="2">
    <source>
        <dbReference type="Pfam" id="PF07811"/>
    </source>
</evidence>
<dbReference type="Proteomes" id="UP000019146">
    <property type="component" value="Chromosome 2"/>
</dbReference>
<keyword evidence="1" id="KW-1133">Transmembrane helix</keyword>